<dbReference type="RefSeq" id="WP_183787373.1">
    <property type="nucleotide sequence ID" value="NZ_JACIBS010000013.1"/>
</dbReference>
<feature type="compositionally biased region" description="Low complexity" evidence="1">
    <location>
        <begin position="309"/>
        <end position="336"/>
    </location>
</feature>
<comment type="caution">
    <text evidence="2">The sequence shown here is derived from an EMBL/GenBank/DDBJ whole genome shotgun (WGS) entry which is preliminary data.</text>
</comment>
<feature type="compositionally biased region" description="Basic and acidic residues" evidence="1">
    <location>
        <begin position="284"/>
        <end position="294"/>
    </location>
</feature>
<dbReference type="Proteomes" id="UP000564573">
    <property type="component" value="Unassembled WGS sequence"/>
</dbReference>
<name>A0A839Y0J9_9PSEU</name>
<evidence type="ECO:0000313" key="2">
    <source>
        <dbReference type="EMBL" id="MBB3666193.1"/>
    </source>
</evidence>
<evidence type="ECO:0000313" key="3">
    <source>
        <dbReference type="Proteomes" id="UP000564573"/>
    </source>
</evidence>
<accession>A0A839Y0J9</accession>
<feature type="region of interest" description="Disordered" evidence="1">
    <location>
        <begin position="251"/>
        <end position="345"/>
    </location>
</feature>
<proteinExistence type="predicted"/>
<gene>
    <name evidence="2" type="ORF">FB384_005154</name>
</gene>
<sequence length="345" mass="36393">MTSGKKDRARIYDVSSKPDFVADSDVFAMARSAFAWLVAGPDPVSVDGRAVPGLPPRPVPLDELGTRLLARTCPQVTRDGAWAYLITRSRAEGGTWTVACVGLALPSVLRAASLVTRRVSGDTHDINAAVFTGFLAALPTVDLARPAILARLYYAAYRAGLAARDEIVGSPIPAGERVSEAAATPQPEGHPDLVLARAVAAGAITTAEADLISVTRLGDTSLAEAAAERGSSYKATAKARERAEARLRTYLTDEPVDTDANAHEPHPTPAGTSRDKNAGGTRGRRPETARDRGRGQKTRQPMSHNAAKSRIASRGAPSPARPSSRARPARSGPAAPTRREVRSCD</sequence>
<reference evidence="2 3" key="1">
    <citation type="submission" date="2020-08" db="EMBL/GenBank/DDBJ databases">
        <title>Sequencing the genomes of 1000 actinobacteria strains.</title>
        <authorList>
            <person name="Klenk H.-P."/>
        </authorList>
    </citation>
    <scope>NUCLEOTIDE SEQUENCE [LARGE SCALE GENOMIC DNA]</scope>
    <source>
        <strain evidence="2 3">DSM 45267</strain>
    </source>
</reference>
<dbReference type="EMBL" id="JACIBS010000013">
    <property type="protein sequence ID" value="MBB3666193.1"/>
    <property type="molecule type" value="Genomic_DNA"/>
</dbReference>
<protein>
    <submittedName>
        <fullName evidence="2">Uncharacterized protein</fullName>
    </submittedName>
</protein>
<dbReference type="AlphaFoldDB" id="A0A839Y0J9"/>
<evidence type="ECO:0000256" key="1">
    <source>
        <dbReference type="SAM" id="MobiDB-lite"/>
    </source>
</evidence>
<organism evidence="2 3">
    <name type="scientific">Prauserella sediminis</name>
    <dbReference type="NCBI Taxonomy" id="577680"/>
    <lineage>
        <taxon>Bacteria</taxon>
        <taxon>Bacillati</taxon>
        <taxon>Actinomycetota</taxon>
        <taxon>Actinomycetes</taxon>
        <taxon>Pseudonocardiales</taxon>
        <taxon>Pseudonocardiaceae</taxon>
        <taxon>Prauserella</taxon>
        <taxon>Prauserella salsuginis group</taxon>
    </lineage>
</organism>
<keyword evidence="3" id="KW-1185">Reference proteome</keyword>